<feature type="domain" description="Fe2OG dioxygenase" evidence="9">
    <location>
        <begin position="354"/>
        <end position="453"/>
    </location>
</feature>
<dbReference type="Pfam" id="PF13640">
    <property type="entry name" value="2OG-FeII_Oxy_3"/>
    <property type="match status" value="1"/>
</dbReference>
<dbReference type="Pfam" id="PF01535">
    <property type="entry name" value="PPR"/>
    <property type="match status" value="1"/>
</dbReference>
<keyword evidence="5" id="KW-0560">Oxidoreductase</keyword>
<organism evidence="10 11">
    <name type="scientific">Aphanomyces astaci</name>
    <name type="common">Crayfish plague agent</name>
    <dbReference type="NCBI Taxonomy" id="112090"/>
    <lineage>
        <taxon>Eukaryota</taxon>
        <taxon>Sar</taxon>
        <taxon>Stramenopiles</taxon>
        <taxon>Oomycota</taxon>
        <taxon>Saprolegniomycetes</taxon>
        <taxon>Saprolegniales</taxon>
        <taxon>Verrucalvaceae</taxon>
        <taxon>Aphanomyces</taxon>
    </lineage>
</organism>
<comment type="caution">
    <text evidence="10">The sequence shown here is derived from an EMBL/GenBank/DDBJ whole genome shotgun (WGS) entry which is preliminary data.</text>
</comment>
<accession>A0A397DVR6</accession>
<keyword evidence="6" id="KW-0408">Iron</keyword>
<dbReference type="VEuPathDB" id="FungiDB:H257_01827"/>
<evidence type="ECO:0000256" key="5">
    <source>
        <dbReference type="ARBA" id="ARBA00023002"/>
    </source>
</evidence>
<dbReference type="PANTHER" id="PTHR10869">
    <property type="entry name" value="PROLYL 4-HYDROXYLASE ALPHA SUBUNIT"/>
    <property type="match status" value="1"/>
</dbReference>
<evidence type="ECO:0000259" key="9">
    <source>
        <dbReference type="PROSITE" id="PS51471"/>
    </source>
</evidence>
<dbReference type="GO" id="GO:0005506">
    <property type="term" value="F:iron ion binding"/>
    <property type="evidence" value="ECO:0007669"/>
    <property type="project" value="InterPro"/>
</dbReference>
<name>A0A397DVR6_APHAT</name>
<evidence type="ECO:0000313" key="10">
    <source>
        <dbReference type="EMBL" id="RHY72010.1"/>
    </source>
</evidence>
<gene>
    <name evidence="10" type="ORF">DYB30_007648</name>
</gene>
<proteinExistence type="predicted"/>
<dbReference type="InterPro" id="IPR002885">
    <property type="entry name" value="PPR_rpt"/>
</dbReference>
<dbReference type="AlphaFoldDB" id="A0A397DVR6"/>
<evidence type="ECO:0000313" key="11">
    <source>
        <dbReference type="Proteomes" id="UP000266643"/>
    </source>
</evidence>
<dbReference type="InterPro" id="IPR044862">
    <property type="entry name" value="Pro_4_hyd_alph_FE2OG_OXY"/>
</dbReference>
<evidence type="ECO:0000256" key="3">
    <source>
        <dbReference type="ARBA" id="ARBA00022824"/>
    </source>
</evidence>
<dbReference type="EMBL" id="QUTD01003633">
    <property type="protein sequence ID" value="RHY72010.1"/>
    <property type="molecule type" value="Genomic_DNA"/>
</dbReference>
<evidence type="ECO:0000256" key="8">
    <source>
        <dbReference type="SAM" id="MobiDB-lite"/>
    </source>
</evidence>
<dbReference type="GO" id="GO:0005783">
    <property type="term" value="C:endoplasmic reticulum"/>
    <property type="evidence" value="ECO:0007669"/>
    <property type="project" value="TreeGrafter"/>
</dbReference>
<dbReference type="VEuPathDB" id="FungiDB:H257_01829"/>
<keyword evidence="4" id="KW-0223">Dioxygenase</keyword>
<dbReference type="GO" id="GO:0031418">
    <property type="term" value="F:L-ascorbic acid binding"/>
    <property type="evidence" value="ECO:0007669"/>
    <property type="project" value="InterPro"/>
</dbReference>
<dbReference type="Proteomes" id="UP000266643">
    <property type="component" value="Unassembled WGS sequence"/>
</dbReference>
<keyword evidence="7" id="KW-0325">Glycoprotein</keyword>
<dbReference type="InterPro" id="IPR011990">
    <property type="entry name" value="TPR-like_helical_dom_sf"/>
</dbReference>
<evidence type="ECO:0000256" key="7">
    <source>
        <dbReference type="ARBA" id="ARBA00023180"/>
    </source>
</evidence>
<dbReference type="Gene3D" id="2.60.120.620">
    <property type="entry name" value="q2cbj1_9rhob like domain"/>
    <property type="match status" value="1"/>
</dbReference>
<evidence type="ECO:0000256" key="1">
    <source>
        <dbReference type="ARBA" id="ARBA00001961"/>
    </source>
</evidence>
<reference evidence="10 11" key="1">
    <citation type="submission" date="2018-08" db="EMBL/GenBank/DDBJ databases">
        <title>Aphanomyces genome sequencing and annotation.</title>
        <authorList>
            <person name="Minardi D."/>
            <person name="Oidtmann B."/>
            <person name="Van Der Giezen M."/>
            <person name="Studholme D.J."/>
        </authorList>
    </citation>
    <scope>NUCLEOTIDE SEQUENCE [LARGE SCALE GENOMIC DNA]</scope>
    <source>
        <strain evidence="10 11">D2</strain>
    </source>
</reference>
<feature type="region of interest" description="Disordered" evidence="8">
    <location>
        <begin position="237"/>
        <end position="257"/>
    </location>
</feature>
<evidence type="ECO:0000256" key="2">
    <source>
        <dbReference type="ARBA" id="ARBA00022723"/>
    </source>
</evidence>
<protein>
    <recommendedName>
        <fullName evidence="9">Fe2OG dioxygenase domain-containing protein</fullName>
    </recommendedName>
</protein>
<comment type="cofactor">
    <cofactor evidence="1">
        <name>L-ascorbate</name>
        <dbReference type="ChEBI" id="CHEBI:38290"/>
    </cofactor>
</comment>
<dbReference type="InterPro" id="IPR006620">
    <property type="entry name" value="Pro_4_hyd_alph"/>
</dbReference>
<dbReference type="PANTHER" id="PTHR10869:SF241">
    <property type="entry name" value="FE2OG DIOXYGENASE DOMAIN-CONTAINING PROTEIN"/>
    <property type="match status" value="1"/>
</dbReference>
<dbReference type="InterPro" id="IPR005123">
    <property type="entry name" value="Oxoglu/Fe-dep_dioxygenase_dom"/>
</dbReference>
<keyword evidence="3" id="KW-0256">Endoplasmic reticulum</keyword>
<keyword evidence="2" id="KW-0479">Metal-binding</keyword>
<evidence type="ECO:0000256" key="4">
    <source>
        <dbReference type="ARBA" id="ARBA00022964"/>
    </source>
</evidence>
<dbReference type="Gene3D" id="1.25.40.10">
    <property type="entry name" value="Tetratricopeptide repeat domain"/>
    <property type="match status" value="1"/>
</dbReference>
<evidence type="ECO:0000256" key="6">
    <source>
        <dbReference type="ARBA" id="ARBA00023004"/>
    </source>
</evidence>
<dbReference type="PROSITE" id="PS51471">
    <property type="entry name" value="FE2OG_OXY"/>
    <property type="match status" value="1"/>
</dbReference>
<dbReference type="SMART" id="SM00702">
    <property type="entry name" value="P4Hc"/>
    <property type="match status" value="1"/>
</dbReference>
<dbReference type="GO" id="GO:0004656">
    <property type="term" value="F:procollagen-proline 4-dioxygenase activity"/>
    <property type="evidence" value="ECO:0007669"/>
    <property type="project" value="TreeGrafter"/>
</dbReference>
<dbReference type="InterPro" id="IPR045054">
    <property type="entry name" value="P4HA-like"/>
</dbReference>
<feature type="compositionally biased region" description="Polar residues" evidence="8">
    <location>
        <begin position="246"/>
        <end position="257"/>
    </location>
</feature>
<sequence>MARFSSTNVAAPSRVDDDLIANFQLLLEKRQATEAMQIFQSLKKPPATALSQRLAIMLAKRATLKDTKDAIDVNPTLKPDDFTMLAFIFVSDACYRNKMLKEAVEVTEEAHNLGVRLDLPAYNNLINALVDADQTDEAILILQDIAGGDVISPDETTYAGLISAIISQREFSQAMETIDQARTSGVKFSGETYMSFMSSLADVEDDSDAMDRLLTYLETSMDEDGIECNARQTYLESNDGKRRTSGRASLASSLTRPPTTPITVQEIFSPERRILAFVLENVLSSGECNALIRHSEASGYEPALLNVGYGRQVLRPDVRNNDRCIIDDVATASIVWDRVRPHLPSTFQGKPVVGVNERLRFLRYYPGQQFKPHCDGSYRRPDGSEQSYITIQIYLNGGDDLEGGDTVIFDRDNTIKVHPVPGRVLIFQHYNVEHSGAPVINGVKYAIRSDIMCSLNK</sequence>